<proteinExistence type="predicted"/>
<feature type="region of interest" description="Disordered" evidence="2">
    <location>
        <begin position="1"/>
        <end position="54"/>
    </location>
</feature>
<protein>
    <recommendedName>
        <fullName evidence="4">DUF6535 domain-containing protein</fullName>
    </recommendedName>
</protein>
<evidence type="ECO:0000313" key="5">
    <source>
        <dbReference type="EMBL" id="KZS88885.1"/>
    </source>
</evidence>
<organism evidence="5 6">
    <name type="scientific">Sistotremastrum niveocremeum HHB9708</name>
    <dbReference type="NCBI Taxonomy" id="1314777"/>
    <lineage>
        <taxon>Eukaryota</taxon>
        <taxon>Fungi</taxon>
        <taxon>Dikarya</taxon>
        <taxon>Basidiomycota</taxon>
        <taxon>Agaricomycotina</taxon>
        <taxon>Agaricomycetes</taxon>
        <taxon>Sistotremastrales</taxon>
        <taxon>Sistotremastraceae</taxon>
        <taxon>Sertulicium</taxon>
        <taxon>Sertulicium niveocremeum</taxon>
    </lineage>
</organism>
<feature type="transmembrane region" description="Helical" evidence="3">
    <location>
        <begin position="627"/>
        <end position="646"/>
    </location>
</feature>
<feature type="compositionally biased region" description="Basic and acidic residues" evidence="2">
    <location>
        <begin position="33"/>
        <end position="50"/>
    </location>
</feature>
<evidence type="ECO:0000259" key="4">
    <source>
        <dbReference type="Pfam" id="PF20153"/>
    </source>
</evidence>
<feature type="transmembrane region" description="Helical" evidence="3">
    <location>
        <begin position="527"/>
        <end position="555"/>
    </location>
</feature>
<keyword evidence="1" id="KW-0175">Coiled coil</keyword>
<name>A0A164PMW4_9AGAM</name>
<feature type="compositionally biased region" description="Low complexity" evidence="2">
    <location>
        <begin position="342"/>
        <end position="359"/>
    </location>
</feature>
<dbReference type="EMBL" id="KV419432">
    <property type="protein sequence ID" value="KZS88885.1"/>
    <property type="molecule type" value="Genomic_DNA"/>
</dbReference>
<dbReference type="OrthoDB" id="3235960at2759"/>
<reference evidence="5 6" key="1">
    <citation type="journal article" date="2016" name="Mol. Biol. Evol.">
        <title>Comparative Genomics of Early-Diverging Mushroom-Forming Fungi Provides Insights into the Origins of Lignocellulose Decay Capabilities.</title>
        <authorList>
            <person name="Nagy L.G."/>
            <person name="Riley R."/>
            <person name="Tritt A."/>
            <person name="Adam C."/>
            <person name="Daum C."/>
            <person name="Floudas D."/>
            <person name="Sun H."/>
            <person name="Yadav J.S."/>
            <person name="Pangilinan J."/>
            <person name="Larsson K.H."/>
            <person name="Matsuura K."/>
            <person name="Barry K."/>
            <person name="Labutti K."/>
            <person name="Kuo R."/>
            <person name="Ohm R.A."/>
            <person name="Bhattacharya S.S."/>
            <person name="Shirouzu T."/>
            <person name="Yoshinaga Y."/>
            <person name="Martin F.M."/>
            <person name="Grigoriev I.V."/>
            <person name="Hibbett D.S."/>
        </authorList>
    </citation>
    <scope>NUCLEOTIDE SEQUENCE [LARGE SCALE GENOMIC DNA]</scope>
    <source>
        <strain evidence="5 6">HHB9708</strain>
    </source>
</reference>
<evidence type="ECO:0000256" key="1">
    <source>
        <dbReference type="SAM" id="Coils"/>
    </source>
</evidence>
<dbReference type="Proteomes" id="UP000076722">
    <property type="component" value="Unassembled WGS sequence"/>
</dbReference>
<evidence type="ECO:0000256" key="2">
    <source>
        <dbReference type="SAM" id="MobiDB-lite"/>
    </source>
</evidence>
<gene>
    <name evidence="5" type="ORF">SISNIDRAFT_489730</name>
</gene>
<feature type="domain" description="DUF6535" evidence="4">
    <location>
        <begin position="127"/>
        <end position="276"/>
    </location>
</feature>
<evidence type="ECO:0000256" key="3">
    <source>
        <dbReference type="SAM" id="Phobius"/>
    </source>
</evidence>
<keyword evidence="3" id="KW-0472">Membrane</keyword>
<dbReference type="Pfam" id="PF20153">
    <property type="entry name" value="DUF6535"/>
    <property type="match status" value="2"/>
</dbReference>
<keyword evidence="3" id="KW-1133">Transmembrane helix</keyword>
<feature type="domain" description="DUF6535" evidence="4">
    <location>
        <begin position="460"/>
        <end position="608"/>
    </location>
</feature>
<feature type="transmembrane region" description="Helical" evidence="3">
    <location>
        <begin position="139"/>
        <end position="161"/>
    </location>
</feature>
<feature type="transmembrane region" description="Helical" evidence="3">
    <location>
        <begin position="251"/>
        <end position="276"/>
    </location>
</feature>
<dbReference type="AlphaFoldDB" id="A0A164PMW4"/>
<dbReference type="InterPro" id="IPR045338">
    <property type="entry name" value="DUF6535"/>
</dbReference>
<keyword evidence="6" id="KW-1185">Reference proteome</keyword>
<evidence type="ECO:0000313" key="6">
    <source>
        <dbReference type="Proteomes" id="UP000076722"/>
    </source>
</evidence>
<feature type="transmembrane region" description="Helical" evidence="3">
    <location>
        <begin position="194"/>
        <end position="222"/>
    </location>
</feature>
<feature type="compositionally biased region" description="Polar residues" evidence="2">
    <location>
        <begin position="7"/>
        <end position="32"/>
    </location>
</feature>
<sequence length="705" mass="77316">MADTISPPATSAETTRTPLSLSSPHTVSIGTQTERERKETTSASDDESRAKSALTASELSRLIEKIDQFLEERQRAKEHALQLERSFNNPSIHHSRCSLPVATICDETKEQTLDESERKEDETEMGKIKEQVIEWRQQMGLELVIGTLFLTVVTAFSSPIISPLMTPAGGGNTNTTTPGTSPANVNALPISKTLLWALGLYVLSIVCGSVNAVMCVMGTAWVSQLTVEPKREGRSAHLETRRRRKESLETVMSVVMCWSYVTLLLCILLFAFGGLMEIFAIGLPLPKPKVVGFNGEASASMLPPDLHDAIATPFRSLDNIFALTSRTGMLDTIAVPVTSAKTTGNPSSHSSPTSLSNGTQPDRGQREATSFASASHNGSRADSGVTASLFPTLIEKFGEFLEEETQMTTGQTFLLEEMLNDSPRLSCTHSHCTLPIATICDETEKQTREESDIKDDEMEMSKIKEQVKEWREQMELELVIGTLFLTIVTGFSSPIIGPLMTPAVGGNTNSTNSDASPNNDLPISNTLLWALGLYVLSIVCGSVNAVMCVMGIAWVSQLPVEPEREGRSAQLATRRRRRKSLEEMMPVVMCWSYVTLLLCILLFAFGGLMETFAVGLPLPRPRVVNRVILALVSVVAGIGFCAVVFTTGQSSFDDESPFDSPWSARLRNFLMKFKLFVWVRSWREKKQGKQKNGEAEGLVGRDAIF</sequence>
<feature type="transmembrane region" description="Helical" evidence="3">
    <location>
        <begin position="584"/>
        <end position="607"/>
    </location>
</feature>
<feature type="coiled-coil region" evidence="1">
    <location>
        <begin position="59"/>
        <end position="86"/>
    </location>
</feature>
<accession>A0A164PMW4</accession>
<keyword evidence="3" id="KW-0812">Transmembrane</keyword>
<feature type="compositionally biased region" description="Polar residues" evidence="2">
    <location>
        <begin position="367"/>
        <end position="380"/>
    </location>
</feature>
<feature type="region of interest" description="Disordered" evidence="2">
    <location>
        <begin position="339"/>
        <end position="383"/>
    </location>
</feature>